<evidence type="ECO:0000256" key="1">
    <source>
        <dbReference type="ARBA" id="ARBA00004651"/>
    </source>
</evidence>
<feature type="transmembrane region" description="Helical" evidence="6">
    <location>
        <begin position="363"/>
        <end position="383"/>
    </location>
</feature>
<keyword evidence="9" id="KW-1185">Reference proteome</keyword>
<comment type="subcellular location">
    <subcellularLocation>
        <location evidence="1">Cell membrane</location>
        <topology evidence="1">Multi-pass membrane protein</topology>
    </subcellularLocation>
</comment>
<dbReference type="RefSeq" id="WP_344090968.1">
    <property type="nucleotide sequence ID" value="NZ_BAAAOG010000001.1"/>
</dbReference>
<evidence type="ECO:0000256" key="5">
    <source>
        <dbReference type="ARBA" id="ARBA00023136"/>
    </source>
</evidence>
<feature type="transmembrane region" description="Helical" evidence="6">
    <location>
        <begin position="117"/>
        <end position="137"/>
    </location>
</feature>
<organism evidence="8 9">
    <name type="scientific">Microbacterium deminutum</name>
    <dbReference type="NCBI Taxonomy" id="344164"/>
    <lineage>
        <taxon>Bacteria</taxon>
        <taxon>Bacillati</taxon>
        <taxon>Actinomycetota</taxon>
        <taxon>Actinomycetes</taxon>
        <taxon>Micrococcales</taxon>
        <taxon>Microbacteriaceae</taxon>
        <taxon>Microbacterium</taxon>
    </lineage>
</organism>
<dbReference type="InterPro" id="IPR024320">
    <property type="entry name" value="LPG_synthase_C"/>
</dbReference>
<feature type="transmembrane region" description="Helical" evidence="6">
    <location>
        <begin position="157"/>
        <end position="174"/>
    </location>
</feature>
<evidence type="ECO:0000313" key="9">
    <source>
        <dbReference type="Proteomes" id="UP001499933"/>
    </source>
</evidence>
<feature type="transmembrane region" description="Helical" evidence="6">
    <location>
        <begin position="326"/>
        <end position="351"/>
    </location>
</feature>
<comment type="caution">
    <text evidence="8">The sequence shown here is derived from an EMBL/GenBank/DDBJ whole genome shotgun (WGS) entry which is preliminary data.</text>
</comment>
<evidence type="ECO:0000313" key="8">
    <source>
        <dbReference type="EMBL" id="GAA1946468.1"/>
    </source>
</evidence>
<feature type="transmembrane region" description="Helical" evidence="6">
    <location>
        <begin position="237"/>
        <end position="257"/>
    </location>
</feature>
<feature type="transmembrane region" description="Helical" evidence="6">
    <location>
        <begin position="200"/>
        <end position="217"/>
    </location>
</feature>
<evidence type="ECO:0000256" key="6">
    <source>
        <dbReference type="SAM" id="Phobius"/>
    </source>
</evidence>
<proteinExistence type="predicted"/>
<evidence type="ECO:0000259" key="7">
    <source>
        <dbReference type="Pfam" id="PF09924"/>
    </source>
</evidence>
<reference evidence="8 9" key="1">
    <citation type="journal article" date="2019" name="Int. J. Syst. Evol. Microbiol.">
        <title>The Global Catalogue of Microorganisms (GCM) 10K type strain sequencing project: providing services to taxonomists for standard genome sequencing and annotation.</title>
        <authorList>
            <consortium name="The Broad Institute Genomics Platform"/>
            <consortium name="The Broad Institute Genome Sequencing Center for Infectious Disease"/>
            <person name="Wu L."/>
            <person name="Ma J."/>
        </authorList>
    </citation>
    <scope>NUCLEOTIDE SEQUENCE [LARGE SCALE GENOMIC DNA]</scope>
    <source>
        <strain evidence="8 9">JCM 14901</strain>
    </source>
</reference>
<keyword evidence="2" id="KW-1003">Cell membrane</keyword>
<evidence type="ECO:0000256" key="2">
    <source>
        <dbReference type="ARBA" id="ARBA00022475"/>
    </source>
</evidence>
<evidence type="ECO:0000256" key="3">
    <source>
        <dbReference type="ARBA" id="ARBA00022692"/>
    </source>
</evidence>
<feature type="transmembrane region" description="Helical" evidence="6">
    <location>
        <begin position="37"/>
        <end position="56"/>
    </location>
</feature>
<feature type="transmembrane region" description="Helical" evidence="6">
    <location>
        <begin position="76"/>
        <end position="105"/>
    </location>
</feature>
<keyword evidence="4 6" id="KW-1133">Transmembrane helix</keyword>
<dbReference type="InterPro" id="IPR016181">
    <property type="entry name" value="Acyl_CoA_acyltransferase"/>
</dbReference>
<dbReference type="Pfam" id="PF09924">
    <property type="entry name" value="LPG_synthase_C"/>
    <property type="match status" value="1"/>
</dbReference>
<dbReference type="InterPro" id="IPR051211">
    <property type="entry name" value="PG_lysyltransferase"/>
</dbReference>
<feature type="transmembrane region" description="Helical" evidence="6">
    <location>
        <begin position="395"/>
        <end position="418"/>
    </location>
</feature>
<evidence type="ECO:0000256" key="4">
    <source>
        <dbReference type="ARBA" id="ARBA00022989"/>
    </source>
</evidence>
<keyword evidence="5 6" id="KW-0472">Membrane</keyword>
<feature type="domain" description="Phosphatidylglycerol lysyltransferase C-terminal" evidence="7">
    <location>
        <begin position="505"/>
        <end position="807"/>
    </location>
</feature>
<dbReference type="PANTHER" id="PTHR34697:SF2">
    <property type="entry name" value="PHOSPHATIDYLGLYCEROL LYSYLTRANSFERASE"/>
    <property type="match status" value="1"/>
</dbReference>
<dbReference type="SUPFAM" id="SSF55729">
    <property type="entry name" value="Acyl-CoA N-acyltransferases (Nat)"/>
    <property type="match status" value="1"/>
</dbReference>
<keyword evidence="3 6" id="KW-0812">Transmembrane</keyword>
<gene>
    <name evidence="8" type="ORF">GCM10009776_05700</name>
</gene>
<dbReference type="PANTHER" id="PTHR34697">
    <property type="entry name" value="PHOSPHATIDYLGLYCEROL LYSYLTRANSFERASE"/>
    <property type="match status" value="1"/>
</dbReference>
<accession>A0ABN2Q7W3</accession>
<sequence length="853" mass="91837">MDGSTVDTVARSDERSTPAWALRWLSRTGVYVRRNPVAVGFGVLVLITSGMTGGLWGLEVSDTLGWGAASLLTPSMWWTMATSLVIPDSTVDAVLSVLLALTALAVAERILGSARTLISMAVTGVVALFVGAAVQVLLSGTPVVSAAATRATVLDPAIVIAGALMAASGLAGALWRRRIRIVALAIVGMFALYAGDVDSWYRLIAALTALALGLLFARDVPRRPWHRSSTRETRSLVATIVAVTGLGPIAALIAGGGRGPLSLVATSFAQFDQEIVNRCEAQYVRACDHQFALLVTRGVGPALLAIVPLVLLLVAAWGLRSGRRVAWMIAVGVNAALAILATVSVIFGEVFFADPVDGAAFEWALWVISTIGVPVGVLVTLIVTRHRFQVRAPWAAIRALWITTGTAFVMCTLVFLLVESLFPRAFSVQPRVADLFVEAVRRFIPPVFLQGIGEPPYPHRGAALVVYQWIGVAFWLIAVVAILRLYRATSRPVGAAGESATLYRSLLRRGGGTLSFIGTWRGNEQWFSDDLQAAVAYRVVNGVALAVADPLCVPSRASDTLREFAEFAIGRGWTPVFYSIHDDYLPAFADMGWHVASVGEETVMHLPELEMVGKPWQKVRYPLHRAEREGMTAEWTSWRALTPAMTSQIAAISEQWVTDRELPEMGFTLGGMEELTDPDVALLLAVDADGRLRAVTSWMPSWRDGVLVGWTLDFMRREADAPNGVIEFLIAKAALLMKEQGLEVLSLSGAPLAEKPLADGEVAPDPTMLSSFLAWLGGVLEPVYGFASLFRFKSKFHPAYRTLYMAFADPVSLPAIGSAVARAYVPDASPREYVALVRNLLSGPSPTTTGGHR</sequence>
<feature type="transmembrane region" description="Helical" evidence="6">
    <location>
        <begin position="179"/>
        <end position="194"/>
    </location>
</feature>
<name>A0ABN2Q7W3_9MICO</name>
<dbReference type="EMBL" id="BAAAOG010000001">
    <property type="protein sequence ID" value="GAA1946468.1"/>
    <property type="molecule type" value="Genomic_DNA"/>
</dbReference>
<feature type="transmembrane region" description="Helical" evidence="6">
    <location>
        <begin position="299"/>
        <end position="319"/>
    </location>
</feature>
<protein>
    <submittedName>
        <fullName evidence="8">DUF2156 domain-containing protein</fullName>
    </submittedName>
</protein>
<dbReference type="Proteomes" id="UP001499933">
    <property type="component" value="Unassembled WGS sequence"/>
</dbReference>
<feature type="transmembrane region" description="Helical" evidence="6">
    <location>
        <begin position="466"/>
        <end position="486"/>
    </location>
</feature>